<evidence type="ECO:0000313" key="3">
    <source>
        <dbReference type="Proteomes" id="UP001146120"/>
    </source>
</evidence>
<dbReference type="SUPFAM" id="SSF48371">
    <property type="entry name" value="ARM repeat"/>
    <property type="match status" value="1"/>
</dbReference>
<feature type="compositionally biased region" description="Low complexity" evidence="1">
    <location>
        <begin position="123"/>
        <end position="135"/>
    </location>
</feature>
<keyword evidence="3" id="KW-1185">Reference proteome</keyword>
<reference evidence="2" key="1">
    <citation type="submission" date="2022-11" db="EMBL/GenBank/DDBJ databases">
        <authorList>
            <person name="Morgan W.R."/>
            <person name="Tartar A."/>
        </authorList>
    </citation>
    <scope>NUCLEOTIDE SEQUENCE</scope>
    <source>
        <strain evidence="2">ARSEF 373</strain>
    </source>
</reference>
<dbReference type="AlphaFoldDB" id="A0AAV2Z4L8"/>
<dbReference type="InterPro" id="IPR016024">
    <property type="entry name" value="ARM-type_fold"/>
</dbReference>
<dbReference type="InterPro" id="IPR011989">
    <property type="entry name" value="ARM-like"/>
</dbReference>
<gene>
    <name evidence="2" type="ORF">N0F65_006183</name>
</gene>
<comment type="caution">
    <text evidence="2">The sequence shown here is derived from an EMBL/GenBank/DDBJ whole genome shotgun (WGS) entry which is preliminary data.</text>
</comment>
<dbReference type="Gene3D" id="1.25.10.10">
    <property type="entry name" value="Leucine-rich Repeat Variant"/>
    <property type="match status" value="1"/>
</dbReference>
<dbReference type="Proteomes" id="UP001146120">
    <property type="component" value="Unassembled WGS sequence"/>
</dbReference>
<organism evidence="2 3">
    <name type="scientific">Lagenidium giganteum</name>
    <dbReference type="NCBI Taxonomy" id="4803"/>
    <lineage>
        <taxon>Eukaryota</taxon>
        <taxon>Sar</taxon>
        <taxon>Stramenopiles</taxon>
        <taxon>Oomycota</taxon>
        <taxon>Peronosporomycetes</taxon>
        <taxon>Pythiales</taxon>
        <taxon>Pythiaceae</taxon>
    </lineage>
</organism>
<feature type="region of interest" description="Disordered" evidence="1">
    <location>
        <begin position="118"/>
        <end position="162"/>
    </location>
</feature>
<dbReference type="InterPro" id="IPR011990">
    <property type="entry name" value="TPR-like_helical_dom_sf"/>
</dbReference>
<accession>A0AAV2Z4L8</accession>
<evidence type="ECO:0000313" key="2">
    <source>
        <dbReference type="EMBL" id="DBA02308.1"/>
    </source>
</evidence>
<reference evidence="2" key="2">
    <citation type="journal article" date="2023" name="Microbiol Resour">
        <title>Decontamination and Annotation of the Draft Genome Sequence of the Oomycete Lagenidium giganteum ARSEF 373.</title>
        <authorList>
            <person name="Morgan W.R."/>
            <person name="Tartar A."/>
        </authorList>
    </citation>
    <scope>NUCLEOTIDE SEQUENCE</scope>
    <source>
        <strain evidence="2">ARSEF 373</strain>
    </source>
</reference>
<dbReference type="EMBL" id="DAKRPA010000033">
    <property type="protein sequence ID" value="DBA02308.1"/>
    <property type="molecule type" value="Genomic_DNA"/>
</dbReference>
<name>A0AAV2Z4L8_9STRA</name>
<dbReference type="SUPFAM" id="SSF48452">
    <property type="entry name" value="TPR-like"/>
    <property type="match status" value="1"/>
</dbReference>
<sequence length="488" mass="53737">MVIILVTDPSGSTVKVANFGLQHFPAEHHSNPRYPIPPAHDAVNYHSSSSISSVCDENDDVSDFVALMGMAIPPMSPSLPIIDDLMDLIESLSTNTSLQIVDAVKGLERLRAKYVSRDHQVPRQRAPRALPAPRASSGAQHRESPARRIHWTRPQAPTDRDKTTIAKRCNPVLAGSDDAEDIDAAFPSPTERVDSGDGASNGGGIMEDAVVMSPEDVVSSLMWGTIEDQKTALSFVQKPERVPDMSFLLEAPVFDFLFGCAAYGGSDEVRLLALGTLVTLICEHKHAAKIMHEKLCAAPVLLQLMKGRRNKVERQRCAQLLLSLVALDGACHDHVASVGGFETLIKTAQQDNAFARWDQCAIADEIGDFMRDRAQVCEREAKVAKEQGDTAQARDKYSEAIAWNNRDDNLFLSRCNLCLAIGEHKMAEADAREYIRRRPYLKCGMALAHQGKRAEAVKVYRQGVSQIGYPYPTALKHEFDRCVNNLAQ</sequence>
<evidence type="ECO:0000256" key="1">
    <source>
        <dbReference type="SAM" id="MobiDB-lite"/>
    </source>
</evidence>
<feature type="region of interest" description="Disordered" evidence="1">
    <location>
        <begin position="179"/>
        <end position="202"/>
    </location>
</feature>
<dbReference type="Gene3D" id="1.25.40.10">
    <property type="entry name" value="Tetratricopeptide repeat domain"/>
    <property type="match status" value="1"/>
</dbReference>
<protein>
    <submittedName>
        <fullName evidence="2">Uncharacterized protein</fullName>
    </submittedName>
</protein>
<proteinExistence type="predicted"/>